<keyword evidence="6 8" id="KW-0479">Metal-binding</keyword>
<dbReference type="RefSeq" id="WP_108631990.1">
    <property type="nucleotide sequence ID" value="NZ_DAMCKI010000057.1"/>
</dbReference>
<dbReference type="PIRSF" id="PIRSF000388">
    <property type="entry name" value="Pantoate_hydroxy_MeTrfase"/>
    <property type="match status" value="1"/>
</dbReference>
<name>A0A363NXY4_9SPHI</name>
<dbReference type="GO" id="GO:0032259">
    <property type="term" value="P:methylation"/>
    <property type="evidence" value="ECO:0007669"/>
    <property type="project" value="UniProtKB-KW"/>
</dbReference>
<feature type="binding site" evidence="8 10">
    <location>
        <position position="120"/>
    </location>
    <ligand>
        <name>3-methyl-2-oxobutanoate</name>
        <dbReference type="ChEBI" id="CHEBI:11851"/>
    </ligand>
</feature>
<evidence type="ECO:0000256" key="1">
    <source>
        <dbReference type="ARBA" id="ARBA00008676"/>
    </source>
</evidence>
<evidence type="ECO:0000256" key="3">
    <source>
        <dbReference type="ARBA" id="ARBA00022490"/>
    </source>
</evidence>
<feature type="binding site" evidence="8 11">
    <location>
        <position position="51"/>
    </location>
    <ligand>
        <name>Mg(2+)</name>
        <dbReference type="ChEBI" id="CHEBI:18420"/>
    </ligand>
</feature>
<keyword evidence="7 8" id="KW-0460">Magnesium</keyword>
<dbReference type="Pfam" id="PF02548">
    <property type="entry name" value="Pantoate_transf"/>
    <property type="match status" value="1"/>
</dbReference>
<dbReference type="PANTHER" id="PTHR20881:SF0">
    <property type="entry name" value="3-METHYL-2-OXOBUTANOATE HYDROXYMETHYLTRANSFERASE"/>
    <property type="match status" value="1"/>
</dbReference>
<dbReference type="InterPro" id="IPR015813">
    <property type="entry name" value="Pyrv/PenolPyrv_kinase-like_dom"/>
</dbReference>
<protein>
    <recommendedName>
        <fullName evidence="8">3-methyl-2-oxobutanoate hydroxymethyltransferase</fullName>
        <ecNumber evidence="8">2.1.2.11</ecNumber>
    </recommendedName>
    <alternativeName>
        <fullName evidence="8">Ketopantoate hydroxymethyltransferase</fullName>
        <shortName evidence="8">KPHMT</shortName>
    </alternativeName>
</protein>
<keyword evidence="13" id="KW-1185">Reference proteome</keyword>
<dbReference type="GO" id="GO:0005737">
    <property type="term" value="C:cytoplasm"/>
    <property type="evidence" value="ECO:0007669"/>
    <property type="project" value="UniProtKB-SubCell"/>
</dbReference>
<dbReference type="SUPFAM" id="SSF51621">
    <property type="entry name" value="Phosphoenolpyruvate/pyruvate domain"/>
    <property type="match status" value="1"/>
</dbReference>
<dbReference type="PANTHER" id="PTHR20881">
    <property type="entry name" value="3-METHYL-2-OXOBUTANOATE HYDROXYMETHYLTRANSFERASE"/>
    <property type="match status" value="1"/>
</dbReference>
<dbReference type="InterPro" id="IPR003700">
    <property type="entry name" value="Pantoate_hydroxy_MeTrfase"/>
</dbReference>
<reference evidence="12 13" key="1">
    <citation type="submission" date="2018-04" db="EMBL/GenBank/DDBJ databases">
        <title>Sphingobacterium sp. M46 Genome.</title>
        <authorList>
            <person name="Cheng J."/>
            <person name="Li Y."/>
        </authorList>
    </citation>
    <scope>NUCLEOTIDE SEQUENCE [LARGE SCALE GENOMIC DNA]</scope>
    <source>
        <strain evidence="12 13">M46</strain>
    </source>
</reference>
<comment type="caution">
    <text evidence="12">The sequence shown here is derived from an EMBL/GenBank/DDBJ whole genome shotgun (WGS) entry which is preliminary data.</text>
</comment>
<dbReference type="FunFam" id="3.20.20.60:FF:000017">
    <property type="entry name" value="3-methyl-2-oxobutanoate hydroxymethyltransferase"/>
    <property type="match status" value="1"/>
</dbReference>
<keyword evidence="5 8" id="KW-0808">Transferase</keyword>
<sequence length="271" mass="29237">MSVNKEIKRVSTAMLQAMKERQEKISMLTSYDYSMAQMVDSAGVDVILIGDSAANVFAGYETTLPITLDNMIYHAAAVARGTERAMVLADLPFGSYQGSANEAYNAAVRMMKESGAHALKLEGGLEIIENIKKIISGGIPVCGHLGLTPQSINKFGNFGVRAKEEQEAAKLIEDALALQEVGCFAIVLEKIPAALAKTVTEKLDIPTIGIGAGADCDGQVLVINDMLGMNADFKPKFMRHFANLHEQITTAVSNYVAEVKAVQYPNAEEQY</sequence>
<evidence type="ECO:0000256" key="5">
    <source>
        <dbReference type="ARBA" id="ARBA00022679"/>
    </source>
</evidence>
<keyword evidence="3 8" id="KW-0963">Cytoplasm</keyword>
<evidence type="ECO:0000256" key="4">
    <source>
        <dbReference type="ARBA" id="ARBA00022655"/>
    </source>
</evidence>
<dbReference type="UniPathway" id="UPA00028">
    <property type="reaction ID" value="UER00003"/>
</dbReference>
<dbReference type="CDD" id="cd06557">
    <property type="entry name" value="KPHMT-like"/>
    <property type="match status" value="1"/>
</dbReference>
<evidence type="ECO:0000313" key="13">
    <source>
        <dbReference type="Proteomes" id="UP000250831"/>
    </source>
</evidence>
<dbReference type="GO" id="GO:0015940">
    <property type="term" value="P:pantothenate biosynthetic process"/>
    <property type="evidence" value="ECO:0007669"/>
    <property type="project" value="UniProtKB-UniRule"/>
</dbReference>
<dbReference type="EMBL" id="QCXX01000001">
    <property type="protein sequence ID" value="PUV25672.1"/>
    <property type="molecule type" value="Genomic_DNA"/>
</dbReference>
<evidence type="ECO:0000256" key="11">
    <source>
        <dbReference type="PIRSR" id="PIRSR000388-3"/>
    </source>
</evidence>
<comment type="cofactor">
    <cofactor evidence="8 11">
        <name>Mg(2+)</name>
        <dbReference type="ChEBI" id="CHEBI:18420"/>
    </cofactor>
    <text evidence="8 11">Binds 1 Mg(2+) ion per subunit.</text>
</comment>
<dbReference type="InterPro" id="IPR040442">
    <property type="entry name" value="Pyrv_kinase-like_dom_sf"/>
</dbReference>
<gene>
    <name evidence="8 12" type="primary">panB</name>
    <name evidence="12" type="ORF">DCO56_01415</name>
</gene>
<comment type="subcellular location">
    <subcellularLocation>
        <location evidence="8">Cytoplasm</location>
    </subcellularLocation>
</comment>
<feature type="binding site" evidence="8 11">
    <location>
        <position position="90"/>
    </location>
    <ligand>
        <name>Mg(2+)</name>
        <dbReference type="ChEBI" id="CHEBI:18420"/>
    </ligand>
</feature>
<dbReference type="AlphaFoldDB" id="A0A363NXY4"/>
<dbReference type="OrthoDB" id="9781789at2"/>
<organism evidence="12 13">
    <name type="scientific">Sphingobacterium athyrii</name>
    <dbReference type="NCBI Taxonomy" id="2152717"/>
    <lineage>
        <taxon>Bacteria</taxon>
        <taxon>Pseudomonadati</taxon>
        <taxon>Bacteroidota</taxon>
        <taxon>Sphingobacteriia</taxon>
        <taxon>Sphingobacteriales</taxon>
        <taxon>Sphingobacteriaceae</taxon>
        <taxon>Sphingobacterium</taxon>
    </lineage>
</organism>
<evidence type="ECO:0000256" key="10">
    <source>
        <dbReference type="PIRSR" id="PIRSR000388-2"/>
    </source>
</evidence>
<evidence type="ECO:0000256" key="2">
    <source>
        <dbReference type="ARBA" id="ARBA00011424"/>
    </source>
</evidence>
<comment type="function">
    <text evidence="8">Catalyzes the reversible reaction in which hydroxymethyl group from 5,10-methylenetetrahydrofolate is transferred onto alpha-ketoisovalerate to form ketopantoate.</text>
</comment>
<comment type="pathway">
    <text evidence="8">Cofactor biosynthesis; (R)-pantothenate biosynthesis; (R)-pantoate from 3-methyl-2-oxobutanoate: step 1/2.</text>
</comment>
<dbReference type="EC" id="2.1.2.11" evidence="8"/>
<dbReference type="GO" id="GO:0003864">
    <property type="term" value="F:3-methyl-2-oxobutanoate hydroxymethyltransferase activity"/>
    <property type="evidence" value="ECO:0007669"/>
    <property type="project" value="UniProtKB-UniRule"/>
</dbReference>
<proteinExistence type="inferred from homology"/>
<dbReference type="Gene3D" id="3.20.20.60">
    <property type="entry name" value="Phosphoenolpyruvate-binding domains"/>
    <property type="match status" value="1"/>
</dbReference>
<accession>A0A363NXY4</accession>
<dbReference type="GO" id="GO:0008168">
    <property type="term" value="F:methyltransferase activity"/>
    <property type="evidence" value="ECO:0007669"/>
    <property type="project" value="UniProtKB-KW"/>
</dbReference>
<evidence type="ECO:0000256" key="6">
    <source>
        <dbReference type="ARBA" id="ARBA00022723"/>
    </source>
</evidence>
<feature type="active site" description="Proton acceptor" evidence="8 9">
    <location>
        <position position="189"/>
    </location>
</feature>
<evidence type="ECO:0000256" key="8">
    <source>
        <dbReference type="HAMAP-Rule" id="MF_00156"/>
    </source>
</evidence>
<evidence type="ECO:0000256" key="7">
    <source>
        <dbReference type="ARBA" id="ARBA00022842"/>
    </source>
</evidence>
<dbReference type="NCBIfam" id="NF001452">
    <property type="entry name" value="PRK00311.1"/>
    <property type="match status" value="1"/>
</dbReference>
<dbReference type="NCBIfam" id="TIGR00222">
    <property type="entry name" value="panB"/>
    <property type="match status" value="1"/>
</dbReference>
<dbReference type="GO" id="GO:0000287">
    <property type="term" value="F:magnesium ion binding"/>
    <property type="evidence" value="ECO:0007669"/>
    <property type="project" value="TreeGrafter"/>
</dbReference>
<evidence type="ECO:0000313" key="12">
    <source>
        <dbReference type="EMBL" id="PUV25672.1"/>
    </source>
</evidence>
<comment type="subunit">
    <text evidence="2 8">Homodecamer; pentamer of dimers.</text>
</comment>
<comment type="similarity">
    <text evidence="1 8">Belongs to the PanB family.</text>
</comment>
<comment type="catalytic activity">
    <reaction evidence="8">
        <text>(6R)-5,10-methylene-5,6,7,8-tetrahydrofolate + 3-methyl-2-oxobutanoate + H2O = 2-dehydropantoate + (6S)-5,6,7,8-tetrahydrofolate</text>
        <dbReference type="Rhea" id="RHEA:11824"/>
        <dbReference type="ChEBI" id="CHEBI:11561"/>
        <dbReference type="ChEBI" id="CHEBI:11851"/>
        <dbReference type="ChEBI" id="CHEBI:15377"/>
        <dbReference type="ChEBI" id="CHEBI:15636"/>
        <dbReference type="ChEBI" id="CHEBI:57453"/>
        <dbReference type="EC" id="2.1.2.11"/>
    </reaction>
</comment>
<keyword evidence="4 8" id="KW-0566">Pantothenate biosynthesis</keyword>
<dbReference type="HAMAP" id="MF_00156">
    <property type="entry name" value="PanB"/>
    <property type="match status" value="1"/>
</dbReference>
<dbReference type="Proteomes" id="UP000250831">
    <property type="component" value="Unassembled WGS sequence"/>
</dbReference>
<keyword evidence="12" id="KW-0489">Methyltransferase</keyword>
<feature type="binding site" evidence="8 10">
    <location>
        <begin position="51"/>
        <end position="52"/>
    </location>
    <ligand>
        <name>3-methyl-2-oxobutanoate</name>
        <dbReference type="ChEBI" id="CHEBI:11851"/>
    </ligand>
</feature>
<feature type="binding site" evidence="8 10">
    <location>
        <position position="90"/>
    </location>
    <ligand>
        <name>3-methyl-2-oxobutanoate</name>
        <dbReference type="ChEBI" id="CHEBI:11851"/>
    </ligand>
</feature>
<feature type="binding site" evidence="8 11">
    <location>
        <position position="122"/>
    </location>
    <ligand>
        <name>Mg(2+)</name>
        <dbReference type="ChEBI" id="CHEBI:18420"/>
    </ligand>
</feature>
<evidence type="ECO:0000256" key="9">
    <source>
        <dbReference type="PIRSR" id="PIRSR000388-1"/>
    </source>
</evidence>